<dbReference type="AlphaFoldDB" id="A0A379KP70"/>
<dbReference type="GO" id="GO:0046677">
    <property type="term" value="P:response to antibiotic"/>
    <property type="evidence" value="ECO:0007669"/>
    <property type="project" value="TreeGrafter"/>
</dbReference>
<dbReference type="Pfam" id="PF25917">
    <property type="entry name" value="BSH_RND"/>
    <property type="match status" value="1"/>
</dbReference>
<evidence type="ECO:0000256" key="2">
    <source>
        <dbReference type="ARBA" id="ARBA00009477"/>
    </source>
</evidence>
<dbReference type="Gene3D" id="1.10.287.470">
    <property type="entry name" value="Helix hairpin bin"/>
    <property type="match status" value="1"/>
</dbReference>
<feature type="chain" id="PRO_5033786081" evidence="5">
    <location>
        <begin position="25"/>
        <end position="391"/>
    </location>
</feature>
<dbReference type="EMBL" id="UGUY01000001">
    <property type="protein sequence ID" value="SUD69418.1"/>
    <property type="molecule type" value="Genomic_DNA"/>
</dbReference>
<dbReference type="InterPro" id="IPR058624">
    <property type="entry name" value="MdtA-like_HH"/>
</dbReference>
<dbReference type="Pfam" id="PF25944">
    <property type="entry name" value="Beta-barrel_RND"/>
    <property type="match status" value="1"/>
</dbReference>
<proteinExistence type="inferred from homology"/>
<dbReference type="Gene3D" id="2.40.50.100">
    <property type="match status" value="1"/>
</dbReference>
<dbReference type="FunFam" id="2.40.420.20:FF:000001">
    <property type="entry name" value="Efflux RND transporter periplasmic adaptor subunit"/>
    <property type="match status" value="1"/>
</dbReference>
<accession>A0A379KP70</accession>
<evidence type="ECO:0000313" key="12">
    <source>
        <dbReference type="Proteomes" id="UP000254602"/>
    </source>
</evidence>
<dbReference type="Proteomes" id="UP000542695">
    <property type="component" value="Unassembled WGS sequence"/>
</dbReference>
<evidence type="ECO:0000259" key="9">
    <source>
        <dbReference type="Pfam" id="PF25967"/>
    </source>
</evidence>
<reference evidence="11 12" key="1">
    <citation type="submission" date="2018-06" db="EMBL/GenBank/DDBJ databases">
        <authorList>
            <consortium name="Pathogen Informatics"/>
            <person name="Doyle S."/>
        </authorList>
    </citation>
    <scope>NUCLEOTIDE SEQUENCE [LARGE SCALE GENOMIC DNA]</scope>
    <source>
        <strain evidence="11 12">NCTC7914</strain>
    </source>
</reference>
<evidence type="ECO:0000259" key="7">
    <source>
        <dbReference type="Pfam" id="PF25917"/>
    </source>
</evidence>
<evidence type="ECO:0000256" key="4">
    <source>
        <dbReference type="ARBA" id="ARBA00023054"/>
    </source>
</evidence>
<dbReference type="InterPro" id="IPR058626">
    <property type="entry name" value="MdtA-like_b-barrel"/>
</dbReference>
<comment type="subcellular location">
    <subcellularLocation>
        <location evidence="1">Cell inner membrane</location>
        <topology evidence="1">Lipid-anchor</topology>
    </subcellularLocation>
</comment>
<dbReference type="GO" id="GO:0005886">
    <property type="term" value="C:plasma membrane"/>
    <property type="evidence" value="ECO:0007669"/>
    <property type="project" value="UniProtKB-SubCell"/>
</dbReference>
<dbReference type="Pfam" id="PF25967">
    <property type="entry name" value="RND-MFP_C"/>
    <property type="match status" value="1"/>
</dbReference>
<dbReference type="Gene3D" id="2.40.30.170">
    <property type="match status" value="1"/>
</dbReference>
<organism evidence="11 12">
    <name type="scientific">Pseudomonas putida</name>
    <name type="common">Arthrobacter siderocapsulatus</name>
    <dbReference type="NCBI Taxonomy" id="303"/>
    <lineage>
        <taxon>Bacteria</taxon>
        <taxon>Pseudomonadati</taxon>
        <taxon>Pseudomonadota</taxon>
        <taxon>Gammaproteobacteria</taxon>
        <taxon>Pseudomonadales</taxon>
        <taxon>Pseudomonadaceae</taxon>
        <taxon>Pseudomonas</taxon>
    </lineage>
</organism>
<evidence type="ECO:0000313" key="10">
    <source>
        <dbReference type="EMBL" id="NWC81978.1"/>
    </source>
</evidence>
<dbReference type="SUPFAM" id="SSF111369">
    <property type="entry name" value="HlyD-like secretion proteins"/>
    <property type="match status" value="1"/>
</dbReference>
<gene>
    <name evidence="11" type="primary">mexA</name>
    <name evidence="10" type="ORF">HX798_17025</name>
    <name evidence="11" type="ORF">NCTC7914_03561</name>
</gene>
<evidence type="ECO:0000256" key="5">
    <source>
        <dbReference type="SAM" id="SignalP"/>
    </source>
</evidence>
<reference evidence="10 13" key="2">
    <citation type="submission" date="2020-04" db="EMBL/GenBank/DDBJ databases">
        <title>Molecular characterization of pseudomonads from Agaricus bisporus reveal novel blotch 2 pathogens in Western Europe.</title>
        <authorList>
            <person name="Taparia T."/>
            <person name="Krijger M."/>
            <person name="Haynes E."/>
            <person name="Elpinstone J.G."/>
            <person name="Noble R."/>
            <person name="Van Der Wolf J."/>
        </authorList>
    </citation>
    <scope>NUCLEOTIDE SEQUENCE [LARGE SCALE GENOMIC DNA]</scope>
    <source>
        <strain evidence="10 13">P7765</strain>
    </source>
</reference>
<dbReference type="Gene3D" id="2.40.420.20">
    <property type="match status" value="1"/>
</dbReference>
<dbReference type="PANTHER" id="PTHR30158:SF3">
    <property type="entry name" value="MULTIDRUG EFFLUX PUMP SUBUNIT ACRA-RELATED"/>
    <property type="match status" value="1"/>
</dbReference>
<name>A0A379KP70_PSEPU</name>
<sequence>MPIILIHRLRPVALVALLALSVAGCNDTEEQDAKPPVPQVRVETLQLQPLAISTELSGRLLAPRTAEVRARVAGVVLKRVYREGSDVKQGDVLFLIDPAPFKADHDSARATLAKAQANLYQARLQEQRYRELVDDKAVSRQEYDNARAAFLQADAEVAAAKAALERARLNLGYATVTAPISGRIGRALVTEGALVGQNETTPLATIQQLDPIHADVTQSTRELNTLRRALRAGELQQAGNGEASATLIQDDGSAYPLPGKLLFSDISVDPSTNQITLRSEFPNPDLDLLPGSYVRVRLEQAVQPKGISVPQRAILRDSAGVPKVLVVDAQARISERQVVLGNAQSDRWIVSEGLAAGERVVIEGLQHVKAGDQVQVDTAQGSQPIAQHNGQ</sequence>
<protein>
    <submittedName>
        <fullName evidence="10">Efflux RND transporter periplasmic adaptor subunit</fullName>
    </submittedName>
    <submittedName>
        <fullName evidence="11">RND family efflux transporter MFP subunit</fullName>
    </submittedName>
</protein>
<evidence type="ECO:0000313" key="13">
    <source>
        <dbReference type="Proteomes" id="UP000542695"/>
    </source>
</evidence>
<dbReference type="Proteomes" id="UP000254602">
    <property type="component" value="Unassembled WGS sequence"/>
</dbReference>
<dbReference type="InterPro" id="IPR058625">
    <property type="entry name" value="MdtA-like_BSH"/>
</dbReference>
<evidence type="ECO:0000256" key="1">
    <source>
        <dbReference type="ARBA" id="ARBA00004519"/>
    </source>
</evidence>
<evidence type="ECO:0000259" key="6">
    <source>
        <dbReference type="Pfam" id="PF25876"/>
    </source>
</evidence>
<dbReference type="EMBL" id="JACARV010000049">
    <property type="protein sequence ID" value="NWC81978.1"/>
    <property type="molecule type" value="Genomic_DNA"/>
</dbReference>
<dbReference type="GO" id="GO:0022857">
    <property type="term" value="F:transmembrane transporter activity"/>
    <property type="evidence" value="ECO:0007669"/>
    <property type="project" value="InterPro"/>
</dbReference>
<evidence type="ECO:0000313" key="11">
    <source>
        <dbReference type="EMBL" id="SUD69418.1"/>
    </source>
</evidence>
<feature type="domain" description="Multidrug resistance protein MdtA-like beta-barrel" evidence="8">
    <location>
        <begin position="211"/>
        <end position="300"/>
    </location>
</feature>
<evidence type="ECO:0000259" key="8">
    <source>
        <dbReference type="Pfam" id="PF25944"/>
    </source>
</evidence>
<dbReference type="RefSeq" id="WP_046785972.1">
    <property type="nucleotide sequence ID" value="NZ_JABTYF010000007.1"/>
</dbReference>
<keyword evidence="3" id="KW-0813">Transport</keyword>
<feature type="domain" description="Multidrug resistance protein MdtA-like alpha-helical hairpin" evidence="6">
    <location>
        <begin position="106"/>
        <end position="174"/>
    </location>
</feature>
<evidence type="ECO:0000256" key="3">
    <source>
        <dbReference type="ARBA" id="ARBA00022448"/>
    </source>
</evidence>
<feature type="signal peptide" evidence="5">
    <location>
        <begin position="1"/>
        <end position="24"/>
    </location>
</feature>
<comment type="similarity">
    <text evidence="2">Belongs to the membrane fusion protein (MFP) (TC 8.A.1) family.</text>
</comment>
<dbReference type="InterPro" id="IPR006143">
    <property type="entry name" value="RND_pump_MFP"/>
</dbReference>
<keyword evidence="4" id="KW-0175">Coiled coil</keyword>
<keyword evidence="5" id="KW-0732">Signal</keyword>
<dbReference type="NCBIfam" id="TIGR01730">
    <property type="entry name" value="RND_mfp"/>
    <property type="match status" value="1"/>
</dbReference>
<dbReference type="PANTHER" id="PTHR30158">
    <property type="entry name" value="ACRA/E-RELATED COMPONENT OF DRUG EFFLUX TRANSPORTER"/>
    <property type="match status" value="1"/>
</dbReference>
<dbReference type="InterPro" id="IPR058627">
    <property type="entry name" value="MdtA-like_C"/>
</dbReference>
<feature type="domain" description="Multidrug resistance protein MdtA-like barrel-sandwich hybrid" evidence="7">
    <location>
        <begin position="64"/>
        <end position="207"/>
    </location>
</feature>
<dbReference type="Pfam" id="PF25876">
    <property type="entry name" value="HH_MFP_RND"/>
    <property type="match status" value="1"/>
</dbReference>
<feature type="domain" description="Multidrug resistance protein MdtA-like C-terminal permuted SH3" evidence="9">
    <location>
        <begin position="307"/>
        <end position="366"/>
    </location>
</feature>